<keyword evidence="7" id="KW-0653">Protein transport</keyword>
<dbReference type="PANTHER" id="PTHR12358:SF101">
    <property type="entry name" value="MITOCHONDRIAL IMPORT INNER MEMBRANE TRANSLOCASE SUBUNIT TIM54"/>
    <property type="match status" value="1"/>
</dbReference>
<evidence type="ECO:0000256" key="11">
    <source>
        <dbReference type="ARBA" id="ARBA00023136"/>
    </source>
</evidence>
<feature type="compositionally biased region" description="Basic and acidic residues" evidence="12">
    <location>
        <begin position="243"/>
        <end position="272"/>
    </location>
</feature>
<reference evidence="14" key="1">
    <citation type="journal article" date="2013" name="Genome Announc.">
        <title>Genome sequence of the food spoilage yeast Zygosaccharomyces bailii CLIB 213(T).</title>
        <authorList>
            <person name="Galeote V."/>
            <person name="Bigey F."/>
            <person name="Devillers H."/>
            <person name="Neuveglise C."/>
            <person name="Dequin S."/>
        </authorList>
    </citation>
    <scope>NUCLEOTIDE SEQUENCE [LARGE SCALE GENOMIC DNA]</scope>
    <source>
        <strain evidence="14">CLIB 213 / ATCC 58445 / CBS 680 / CCRC 21525 / NBRC 1098 / NCYC 1416 / NRRL Y-2227</strain>
    </source>
</reference>
<evidence type="ECO:0000256" key="12">
    <source>
        <dbReference type="SAM" id="MobiDB-lite"/>
    </source>
</evidence>
<feature type="compositionally biased region" description="Polar residues" evidence="12">
    <location>
        <begin position="273"/>
        <end position="287"/>
    </location>
</feature>
<evidence type="ECO:0000256" key="8">
    <source>
        <dbReference type="ARBA" id="ARBA00022989"/>
    </source>
</evidence>
<dbReference type="InterPro" id="IPR021056">
    <property type="entry name" value="Mt_import_IM_translocase_Tim54"/>
</dbReference>
<evidence type="ECO:0000313" key="14">
    <source>
        <dbReference type="Proteomes" id="UP000019375"/>
    </source>
</evidence>
<keyword evidence="8" id="KW-1133">Transmembrane helix</keyword>
<feature type="region of interest" description="Disordered" evidence="12">
    <location>
        <begin position="235"/>
        <end position="324"/>
    </location>
</feature>
<protein>
    <recommendedName>
        <fullName evidence="3">Mitochondrial import inner membrane translocase subunit TIM54</fullName>
    </recommendedName>
</protein>
<evidence type="ECO:0000256" key="1">
    <source>
        <dbReference type="ARBA" id="ARBA00004434"/>
    </source>
</evidence>
<keyword evidence="6" id="KW-0999">Mitochondrion inner membrane</keyword>
<keyword evidence="4" id="KW-0813">Transport</keyword>
<sequence>METKKEAKPGYTNPAFKAMGIPALRLPSRNWTIFWTILTASIGGIVYDKYQQKQIRNHYREIVEPLSRQLLGIDRQPRKVTVFVAPPPSDYLETSMKVWKRYVKPILYWGGLDYELIEADSQGVIRHEVARRIREVRKQLLEAQTADEKEHMKISKSKKTENDGLEEEEQFDPEQAKQFKENFDYSKALGVFRQWKAPKLVYEDSLVEDPALSGGVICLGRGAYKEYINGLHEGMLGPLEPPEEPKEPGQEEKRGLETKSISEDATNLKDVNESTSTVAAQAASNSDVSEKQSMDSQEDDQAGESGENNEGSDDKEKKQVPKPYIVADDYSKMNYPRELEGTVRDPKTKVPILPHQSILAIPIPNLIGFLCIPERIARFYTKRYYAEEVMSAVTHLVLQEDVRPFEDPKDLDLCKEEELDWPKKWVQRGLDRNSEWTSQFKDDPRVAEQLHVYNKKRQDEDV</sequence>
<name>A0A8J2T4S9_ZYGB2</name>
<comment type="subcellular location">
    <subcellularLocation>
        <location evidence="1">Mitochondrion inner membrane</location>
        <topology evidence="1">Single-pass membrane protein</topology>
    </subcellularLocation>
</comment>
<dbReference type="AlphaFoldDB" id="A0A8J2T4S9"/>
<gene>
    <name evidence="13" type="ORF">BN860_06194g</name>
</gene>
<dbReference type="PANTHER" id="PTHR12358">
    <property type="entry name" value="SPHINGOSINE KINASE"/>
    <property type="match status" value="1"/>
</dbReference>
<dbReference type="Proteomes" id="UP000019375">
    <property type="component" value="Unassembled WGS sequence"/>
</dbReference>
<evidence type="ECO:0000256" key="10">
    <source>
        <dbReference type="ARBA" id="ARBA00023128"/>
    </source>
</evidence>
<dbReference type="GO" id="GO:0005743">
    <property type="term" value="C:mitochondrial inner membrane"/>
    <property type="evidence" value="ECO:0007669"/>
    <property type="project" value="UniProtKB-SubCell"/>
</dbReference>
<dbReference type="InterPro" id="IPR050187">
    <property type="entry name" value="Lipid_Phosphate_FormReg"/>
</dbReference>
<dbReference type="GO" id="GO:0015031">
    <property type="term" value="P:protein transport"/>
    <property type="evidence" value="ECO:0007669"/>
    <property type="project" value="UniProtKB-KW"/>
</dbReference>
<evidence type="ECO:0000256" key="4">
    <source>
        <dbReference type="ARBA" id="ARBA00022448"/>
    </source>
</evidence>
<evidence type="ECO:0000256" key="2">
    <source>
        <dbReference type="ARBA" id="ARBA00006355"/>
    </source>
</evidence>
<dbReference type="EMBL" id="HG316456">
    <property type="protein sequence ID" value="CDF88972.1"/>
    <property type="molecule type" value="Genomic_DNA"/>
</dbReference>
<evidence type="ECO:0000256" key="9">
    <source>
        <dbReference type="ARBA" id="ARBA00023010"/>
    </source>
</evidence>
<proteinExistence type="inferred from homology"/>
<keyword evidence="14" id="KW-1185">Reference proteome</keyword>
<keyword evidence="9" id="KW-0811">Translocation</keyword>
<evidence type="ECO:0000256" key="6">
    <source>
        <dbReference type="ARBA" id="ARBA00022792"/>
    </source>
</evidence>
<feature type="compositionally biased region" description="Basic and acidic residues" evidence="12">
    <location>
        <begin position="147"/>
        <end position="162"/>
    </location>
</feature>
<dbReference type="OrthoDB" id="5598305at2759"/>
<dbReference type="Pfam" id="PF11711">
    <property type="entry name" value="Tim54"/>
    <property type="match status" value="1"/>
</dbReference>
<evidence type="ECO:0000256" key="7">
    <source>
        <dbReference type="ARBA" id="ARBA00022927"/>
    </source>
</evidence>
<keyword evidence="5" id="KW-0812">Transmembrane</keyword>
<evidence type="ECO:0000313" key="13">
    <source>
        <dbReference type="EMBL" id="CDF88972.1"/>
    </source>
</evidence>
<feature type="compositionally biased region" description="Acidic residues" evidence="12">
    <location>
        <begin position="163"/>
        <end position="172"/>
    </location>
</feature>
<keyword evidence="10" id="KW-0496">Mitochondrion</keyword>
<organism evidence="13 14">
    <name type="scientific">Zygosaccharomyces bailii (strain CLIB 213 / ATCC 58445 / CBS 680 / BCRC 21525 / NBRC 1098 / NCYC 1416 / NRRL Y-2227)</name>
    <dbReference type="NCBI Taxonomy" id="1333698"/>
    <lineage>
        <taxon>Eukaryota</taxon>
        <taxon>Fungi</taxon>
        <taxon>Dikarya</taxon>
        <taxon>Ascomycota</taxon>
        <taxon>Saccharomycotina</taxon>
        <taxon>Saccharomycetes</taxon>
        <taxon>Saccharomycetales</taxon>
        <taxon>Saccharomycetaceae</taxon>
        <taxon>Zygosaccharomyces</taxon>
    </lineage>
</organism>
<accession>A0A8J2T4S9</accession>
<evidence type="ECO:0000256" key="3">
    <source>
        <dbReference type="ARBA" id="ARBA00020796"/>
    </source>
</evidence>
<keyword evidence="11" id="KW-0472">Membrane</keyword>
<feature type="region of interest" description="Disordered" evidence="12">
    <location>
        <begin position="147"/>
        <end position="176"/>
    </location>
</feature>
<evidence type="ECO:0000256" key="5">
    <source>
        <dbReference type="ARBA" id="ARBA00022692"/>
    </source>
</evidence>
<comment type="similarity">
    <text evidence="2">Belongs to the TIM54 family.</text>
</comment>